<dbReference type="STRING" id="931626.Awo_c16930"/>
<dbReference type="Pfam" id="PF00773">
    <property type="entry name" value="RNB"/>
    <property type="match status" value="1"/>
</dbReference>
<dbReference type="GO" id="GO:0006402">
    <property type="term" value="P:mRNA catabolic process"/>
    <property type="evidence" value="ECO:0007669"/>
    <property type="project" value="TreeGrafter"/>
</dbReference>
<dbReference type="Proteomes" id="UP000007177">
    <property type="component" value="Chromosome"/>
</dbReference>
<dbReference type="InterPro" id="IPR011129">
    <property type="entry name" value="CSD"/>
</dbReference>
<dbReference type="PANTHER" id="PTHR23355">
    <property type="entry name" value="RIBONUCLEASE"/>
    <property type="match status" value="1"/>
</dbReference>
<dbReference type="NCBIfam" id="TIGR02063">
    <property type="entry name" value="RNase_R"/>
    <property type="match status" value="1"/>
</dbReference>
<comment type="catalytic activity">
    <reaction evidence="1 8">
        <text>Exonucleolytic cleavage in the 3'- to 5'-direction to yield nucleoside 5'-phosphates.</text>
        <dbReference type="EC" id="3.1.13.1"/>
    </reaction>
</comment>
<dbReference type="GO" id="GO:0003723">
    <property type="term" value="F:RNA binding"/>
    <property type="evidence" value="ECO:0007669"/>
    <property type="project" value="UniProtKB-UniRule"/>
</dbReference>
<accession>H6LHU5</accession>
<keyword evidence="3 8" id="KW-0963">Cytoplasm</keyword>
<organism evidence="11 12">
    <name type="scientific">Acetobacterium woodii (strain ATCC 29683 / DSM 1030 / JCM 2381 / KCTC 1655 / WB1)</name>
    <dbReference type="NCBI Taxonomy" id="931626"/>
    <lineage>
        <taxon>Bacteria</taxon>
        <taxon>Bacillati</taxon>
        <taxon>Bacillota</taxon>
        <taxon>Clostridia</taxon>
        <taxon>Eubacteriales</taxon>
        <taxon>Eubacteriaceae</taxon>
        <taxon>Acetobacterium</taxon>
    </lineage>
</organism>
<evidence type="ECO:0000259" key="10">
    <source>
        <dbReference type="PROSITE" id="PS50126"/>
    </source>
</evidence>
<dbReference type="NCBIfam" id="TIGR00358">
    <property type="entry name" value="3_prime_RNase"/>
    <property type="match status" value="1"/>
</dbReference>
<dbReference type="SMART" id="SM00316">
    <property type="entry name" value="S1"/>
    <property type="match status" value="1"/>
</dbReference>
<protein>
    <recommendedName>
        <fullName evidence="8">Ribonuclease R</fullName>
        <shortName evidence="8">RNase R</shortName>
        <ecNumber evidence="8">3.1.13.1</ecNumber>
    </recommendedName>
</protein>
<feature type="domain" description="S1 motif" evidence="10">
    <location>
        <begin position="629"/>
        <end position="709"/>
    </location>
</feature>
<dbReference type="Pfam" id="PF08206">
    <property type="entry name" value="OB_RNB"/>
    <property type="match status" value="1"/>
</dbReference>
<dbReference type="InterPro" id="IPR012340">
    <property type="entry name" value="NA-bd_OB-fold"/>
</dbReference>
<dbReference type="PANTHER" id="PTHR23355:SF9">
    <property type="entry name" value="DIS3-LIKE EXONUCLEASE 2"/>
    <property type="match status" value="1"/>
</dbReference>
<dbReference type="InterPro" id="IPR001900">
    <property type="entry name" value="RNase_II/R"/>
</dbReference>
<evidence type="ECO:0000256" key="9">
    <source>
        <dbReference type="SAM" id="Coils"/>
    </source>
</evidence>
<feature type="coiled-coil region" evidence="9">
    <location>
        <begin position="587"/>
        <end position="621"/>
    </location>
</feature>
<dbReference type="InterPro" id="IPR050180">
    <property type="entry name" value="RNR_Ribonuclease"/>
</dbReference>
<keyword evidence="12" id="KW-1185">Reference proteome</keyword>
<dbReference type="EMBL" id="CP002987">
    <property type="protein sequence ID" value="AFA48475.1"/>
    <property type="molecule type" value="Genomic_DNA"/>
</dbReference>
<dbReference type="InterPro" id="IPR040476">
    <property type="entry name" value="CSD2"/>
</dbReference>
<evidence type="ECO:0000313" key="12">
    <source>
        <dbReference type="Proteomes" id="UP000007177"/>
    </source>
</evidence>
<reference evidence="12" key="1">
    <citation type="submission" date="2011-07" db="EMBL/GenBank/DDBJ databases">
        <title>Complete genome sequence of Acetobacterium woodii.</title>
        <authorList>
            <person name="Poehlein A."/>
            <person name="Schmidt S."/>
            <person name="Kaster A.-K."/>
            <person name="Goenrich M."/>
            <person name="Vollmers J."/>
            <person name="Thuermer A."/>
            <person name="Gottschalk G."/>
            <person name="Thauer R.K."/>
            <person name="Daniel R."/>
            <person name="Mueller V."/>
        </authorList>
    </citation>
    <scope>NUCLEOTIDE SEQUENCE [LARGE SCALE GENOMIC DNA]</scope>
    <source>
        <strain evidence="12">ATCC 29683 / DSM 1030 / JCM 2381 / KCTC 1655 / WB1</strain>
    </source>
</reference>
<dbReference type="HAMAP" id="MF_01895">
    <property type="entry name" value="RNase_R"/>
    <property type="match status" value="1"/>
</dbReference>
<reference evidence="11 12" key="2">
    <citation type="journal article" date="2012" name="PLoS ONE">
        <title>An ancient pathway combining carbon dioxide fixation with the generation and utilization of a sodium ion gradient for ATP synthesis.</title>
        <authorList>
            <person name="Poehlein A."/>
            <person name="Schmidt S."/>
            <person name="Kaster A.K."/>
            <person name="Goenrich M."/>
            <person name="Vollmers J."/>
            <person name="Thurmer A."/>
            <person name="Bertsch J."/>
            <person name="Schuchmann K."/>
            <person name="Voigt B."/>
            <person name="Hecker M."/>
            <person name="Daniel R."/>
            <person name="Thauer R.K."/>
            <person name="Gottschalk G."/>
            <person name="Muller V."/>
        </authorList>
    </citation>
    <scope>NUCLEOTIDE SEQUENCE [LARGE SCALE GENOMIC DNA]</scope>
    <source>
        <strain evidence="12">ATCC 29683 / DSM 1030 / JCM 2381 / KCTC 1655 / WB1</strain>
    </source>
</reference>
<dbReference type="GO" id="GO:0008859">
    <property type="term" value="F:exoribonuclease II activity"/>
    <property type="evidence" value="ECO:0007669"/>
    <property type="project" value="UniProtKB-UniRule"/>
</dbReference>
<comment type="similarity">
    <text evidence="8">Belongs to the RNR ribonuclease family. RNase R subfamily.</text>
</comment>
<dbReference type="InterPro" id="IPR013223">
    <property type="entry name" value="RNase_B_OB_dom"/>
</dbReference>
<dbReference type="AlphaFoldDB" id="H6LHU5"/>
<dbReference type="OrthoDB" id="9764149at2"/>
<dbReference type="EC" id="3.1.13.1" evidence="8"/>
<dbReference type="KEGG" id="awo:Awo_c16930"/>
<dbReference type="SUPFAM" id="SSF50249">
    <property type="entry name" value="Nucleic acid-binding proteins"/>
    <property type="match status" value="3"/>
</dbReference>
<keyword evidence="7 8" id="KW-0694">RNA-binding</keyword>
<dbReference type="SMART" id="SM00955">
    <property type="entry name" value="RNB"/>
    <property type="match status" value="1"/>
</dbReference>
<dbReference type="InterPro" id="IPR004476">
    <property type="entry name" value="RNase_II/RNase_R"/>
</dbReference>
<dbReference type="Pfam" id="PF17876">
    <property type="entry name" value="CSD2"/>
    <property type="match status" value="1"/>
</dbReference>
<keyword evidence="5 8" id="KW-0378">Hydrolase</keyword>
<name>H6LHU5_ACEWD</name>
<dbReference type="Pfam" id="PF00575">
    <property type="entry name" value="S1"/>
    <property type="match status" value="1"/>
</dbReference>
<evidence type="ECO:0000313" key="11">
    <source>
        <dbReference type="EMBL" id="AFA48475.1"/>
    </source>
</evidence>
<dbReference type="PROSITE" id="PS01175">
    <property type="entry name" value="RIBONUCLEASE_II"/>
    <property type="match status" value="1"/>
</dbReference>
<evidence type="ECO:0000256" key="5">
    <source>
        <dbReference type="ARBA" id="ARBA00022801"/>
    </source>
</evidence>
<evidence type="ECO:0000256" key="8">
    <source>
        <dbReference type="HAMAP-Rule" id="MF_01895"/>
    </source>
</evidence>
<dbReference type="SMART" id="SM00357">
    <property type="entry name" value="CSP"/>
    <property type="match status" value="2"/>
</dbReference>
<evidence type="ECO:0000256" key="4">
    <source>
        <dbReference type="ARBA" id="ARBA00022722"/>
    </source>
</evidence>
<dbReference type="GO" id="GO:0005829">
    <property type="term" value="C:cytosol"/>
    <property type="evidence" value="ECO:0007669"/>
    <property type="project" value="TreeGrafter"/>
</dbReference>
<sequence length="710" mass="82049">MKTKELKRIVKRLMNDKKYKQMTFDQLAEFIGLSKKKDRQMLTHVLKELEIKAKVQKDHNGEYKKIDNSPKIIGVLKGNQRGFGFVIPDYSIFSEDVFIPEKNLHGAMDTDTVWVRLTSKPGEKKPEGEIIKIIERGHKKIIGRYEKGKGFGFVIPDNDRLCKDIFIPERRGNKAVNGDKVVTQILSWPDKGKNPEGEILEILGNKDEPGIDILSVLKEYDIPIEFSHEVEREVNQLNDRISPSELEKRKDLRKEVIFTIDGDDAKDYDDAVSIKKKKNGNFVLGVHIADVSHYVRFGSTLNKEAQERGTSVYVIDRVVPMLPFKLSNNICSLVPDKERLTFSCEMEIDKNGQVVDYDIFKSVICSKSRMTYKKVAALLDGRQDEAKEIKSFTDELILMNELHEILRVKRRLNRGAINFDFPEAKLLLDKQGFPEKVMIDERLVSHRMIEEFMLVCNETIAEHISKLDVPFIFRNHPEPHPEKLAAFRKFINRYGFKLGKKDDQIPTGHDFQKLVKDIEGAKEERVITLLMLRTMQQAVYEGHNLGHYALGASFYTHFTSPIRRYPDLLVHRYLAKAINGKMNKKSMDYLEANIENIAKHASETERRAENIEREITKLKMTEYMTRHLGEEFEGRISGVTSFGFFVELDNTIEGLVRLQDLKDDFYNYDPELHQHIGEHRGKIYCLGQAIKIRVVKADVGSKQIDFEPVE</sequence>
<keyword evidence="6 8" id="KW-0269">Exonuclease</keyword>
<dbReference type="InterPro" id="IPR003029">
    <property type="entry name" value="S1_domain"/>
</dbReference>
<gene>
    <name evidence="8 11" type="primary">rnr</name>
    <name evidence="11" type="ordered locus">Awo_c16930</name>
</gene>
<comment type="function">
    <text evidence="8">3'-5' exoribonuclease that releases 5'-nucleoside monophosphates and is involved in maturation of structured RNAs.</text>
</comment>
<keyword evidence="9" id="KW-0175">Coiled coil</keyword>
<evidence type="ECO:0000256" key="2">
    <source>
        <dbReference type="ARBA" id="ARBA00004496"/>
    </source>
</evidence>
<evidence type="ECO:0000256" key="1">
    <source>
        <dbReference type="ARBA" id="ARBA00001849"/>
    </source>
</evidence>
<dbReference type="InterPro" id="IPR011805">
    <property type="entry name" value="RNase_R"/>
</dbReference>
<keyword evidence="4 8" id="KW-0540">Nuclease</keyword>
<dbReference type="CDD" id="cd04471">
    <property type="entry name" value="S1_RNase_R"/>
    <property type="match status" value="1"/>
</dbReference>
<dbReference type="HOGENOM" id="CLU_002333_4_1_9"/>
<comment type="subcellular location">
    <subcellularLocation>
        <location evidence="2 8">Cytoplasm</location>
    </subcellularLocation>
</comment>
<dbReference type="Gene3D" id="2.40.50.140">
    <property type="entry name" value="Nucleic acid-binding proteins"/>
    <property type="match status" value="3"/>
</dbReference>
<proteinExistence type="inferred from homology"/>
<dbReference type="InterPro" id="IPR022966">
    <property type="entry name" value="RNase_II/R_CS"/>
</dbReference>
<dbReference type="RefSeq" id="WP_014356078.1">
    <property type="nucleotide sequence ID" value="NC_016894.1"/>
</dbReference>
<evidence type="ECO:0000256" key="3">
    <source>
        <dbReference type="ARBA" id="ARBA00022490"/>
    </source>
</evidence>
<evidence type="ECO:0000256" key="6">
    <source>
        <dbReference type="ARBA" id="ARBA00022839"/>
    </source>
</evidence>
<dbReference type="PROSITE" id="PS50126">
    <property type="entry name" value="S1"/>
    <property type="match status" value="1"/>
</dbReference>
<dbReference type="eggNOG" id="COG0557">
    <property type="taxonomic scope" value="Bacteria"/>
</dbReference>
<evidence type="ECO:0000256" key="7">
    <source>
        <dbReference type="ARBA" id="ARBA00022884"/>
    </source>
</evidence>